<evidence type="ECO:0000256" key="1">
    <source>
        <dbReference type="ARBA" id="ARBA00001946"/>
    </source>
</evidence>
<dbReference type="InterPro" id="IPR000086">
    <property type="entry name" value="NUDIX_hydrolase_dom"/>
</dbReference>
<comment type="cofactor">
    <cofactor evidence="1">
        <name>Mg(2+)</name>
        <dbReference type="ChEBI" id="CHEBI:18420"/>
    </cofactor>
</comment>
<gene>
    <name evidence="5" type="ORF">A2957_00065</name>
</gene>
<evidence type="ECO:0000256" key="2">
    <source>
        <dbReference type="ARBA" id="ARBA00022801"/>
    </source>
</evidence>
<comment type="caution">
    <text evidence="5">The sequence shown here is derived from an EMBL/GenBank/DDBJ whole genome shotgun (WGS) entry which is preliminary data.</text>
</comment>
<dbReference type="InterPro" id="IPR020084">
    <property type="entry name" value="NUDIX_hydrolase_CS"/>
</dbReference>
<dbReference type="PRINTS" id="PR00502">
    <property type="entry name" value="NUDIXFAMILY"/>
</dbReference>
<dbReference type="EMBL" id="MGAK01000013">
    <property type="protein sequence ID" value="OGK44717.1"/>
    <property type="molecule type" value="Genomic_DNA"/>
</dbReference>
<protein>
    <recommendedName>
        <fullName evidence="4">Nudix hydrolase domain-containing protein</fullName>
    </recommendedName>
</protein>
<dbReference type="InterPro" id="IPR015797">
    <property type="entry name" value="NUDIX_hydrolase-like_dom_sf"/>
</dbReference>
<dbReference type="Gene3D" id="3.90.79.10">
    <property type="entry name" value="Nucleoside Triphosphate Pyrophosphohydrolase"/>
    <property type="match status" value="1"/>
</dbReference>
<feature type="domain" description="Nudix hydrolase" evidence="4">
    <location>
        <begin position="29"/>
        <end position="149"/>
    </location>
</feature>
<dbReference type="GO" id="GO:0016787">
    <property type="term" value="F:hydrolase activity"/>
    <property type="evidence" value="ECO:0007669"/>
    <property type="project" value="UniProtKB-KW"/>
</dbReference>
<comment type="similarity">
    <text evidence="3">Belongs to the Nudix hydrolase family.</text>
</comment>
<evidence type="ECO:0000259" key="4">
    <source>
        <dbReference type="PROSITE" id="PS51462"/>
    </source>
</evidence>
<organism evidence="5 6">
    <name type="scientific">Candidatus Roizmanbacteria bacterium RIFCSPLOWO2_01_FULL_38_11</name>
    <dbReference type="NCBI Taxonomy" id="1802060"/>
    <lineage>
        <taxon>Bacteria</taxon>
        <taxon>Candidatus Roizmaniibacteriota</taxon>
    </lineage>
</organism>
<dbReference type="Proteomes" id="UP000179072">
    <property type="component" value="Unassembled WGS sequence"/>
</dbReference>
<dbReference type="STRING" id="1802060.A2957_00065"/>
<dbReference type="SUPFAM" id="SSF55811">
    <property type="entry name" value="Nudix"/>
    <property type="match status" value="1"/>
</dbReference>
<sequence>MKTLLAKFWELLRLPKGIQLFAMRLLQDQFLVGVTGIIFNNKREVLLFKHTYRQHAWSLPGGYLKSGEHPREALEREIKEESGLIVSVDESLKTRTDRETARLDLCYTGVLIGGDFVSTHEVSEYGFFAQDKLPLIQKNQVFLIDEVLN</sequence>
<proteinExistence type="inferred from homology"/>
<dbReference type="Pfam" id="PF00293">
    <property type="entry name" value="NUDIX"/>
    <property type="match status" value="1"/>
</dbReference>
<dbReference type="PANTHER" id="PTHR43046">
    <property type="entry name" value="GDP-MANNOSE MANNOSYL HYDROLASE"/>
    <property type="match status" value="1"/>
</dbReference>
<evidence type="ECO:0000313" key="5">
    <source>
        <dbReference type="EMBL" id="OGK44717.1"/>
    </source>
</evidence>
<dbReference type="PANTHER" id="PTHR43046:SF16">
    <property type="entry name" value="ADP-RIBOSE PYROPHOSPHATASE YJHB-RELATED"/>
    <property type="match status" value="1"/>
</dbReference>
<dbReference type="AlphaFoldDB" id="A0A1F7IMW1"/>
<dbReference type="PROSITE" id="PS51462">
    <property type="entry name" value="NUDIX"/>
    <property type="match status" value="1"/>
</dbReference>
<reference evidence="5 6" key="1">
    <citation type="journal article" date="2016" name="Nat. Commun.">
        <title>Thousands of microbial genomes shed light on interconnected biogeochemical processes in an aquifer system.</title>
        <authorList>
            <person name="Anantharaman K."/>
            <person name="Brown C.T."/>
            <person name="Hug L.A."/>
            <person name="Sharon I."/>
            <person name="Castelle C.J."/>
            <person name="Probst A.J."/>
            <person name="Thomas B.C."/>
            <person name="Singh A."/>
            <person name="Wilkins M.J."/>
            <person name="Karaoz U."/>
            <person name="Brodie E.L."/>
            <person name="Williams K.H."/>
            <person name="Hubbard S.S."/>
            <person name="Banfield J.F."/>
        </authorList>
    </citation>
    <scope>NUCLEOTIDE SEQUENCE [LARGE SCALE GENOMIC DNA]</scope>
</reference>
<dbReference type="PROSITE" id="PS00893">
    <property type="entry name" value="NUDIX_BOX"/>
    <property type="match status" value="1"/>
</dbReference>
<dbReference type="InterPro" id="IPR020476">
    <property type="entry name" value="Nudix_hydrolase"/>
</dbReference>
<accession>A0A1F7IMW1</accession>
<evidence type="ECO:0000313" key="6">
    <source>
        <dbReference type="Proteomes" id="UP000179072"/>
    </source>
</evidence>
<keyword evidence="2 3" id="KW-0378">Hydrolase</keyword>
<evidence type="ECO:0000256" key="3">
    <source>
        <dbReference type="RuleBase" id="RU003476"/>
    </source>
</evidence>
<name>A0A1F7IMW1_9BACT</name>